<feature type="transmembrane region" description="Helical" evidence="5">
    <location>
        <begin position="16"/>
        <end position="38"/>
    </location>
</feature>
<dbReference type="PANTHER" id="PTHR43077">
    <property type="entry name" value="TRANSPORT PERMEASE YVFS-RELATED"/>
    <property type="match status" value="1"/>
</dbReference>
<feature type="domain" description="ABC-2 type transporter transmembrane" evidence="6">
    <location>
        <begin position="20"/>
        <end position="128"/>
    </location>
</feature>
<dbReference type="PANTHER" id="PTHR43077:SF5">
    <property type="entry name" value="PHAGE INFECTION PROTEIN"/>
    <property type="match status" value="1"/>
</dbReference>
<evidence type="ECO:0000259" key="6">
    <source>
        <dbReference type="Pfam" id="PF12698"/>
    </source>
</evidence>
<keyword evidence="8" id="KW-1185">Reference proteome</keyword>
<evidence type="ECO:0000256" key="3">
    <source>
        <dbReference type="ARBA" id="ARBA00022989"/>
    </source>
</evidence>
<name>A0ABS1H9K0_9BACL</name>
<feature type="transmembrane region" description="Helical" evidence="5">
    <location>
        <begin position="792"/>
        <end position="812"/>
    </location>
</feature>
<organism evidence="7 8">
    <name type="scientific">Viridibacillus soli</name>
    <dbReference type="NCBI Taxonomy" id="2798301"/>
    <lineage>
        <taxon>Bacteria</taxon>
        <taxon>Bacillati</taxon>
        <taxon>Bacillota</taxon>
        <taxon>Bacilli</taxon>
        <taxon>Bacillales</taxon>
        <taxon>Caryophanaceae</taxon>
        <taxon>Viridibacillus</taxon>
    </lineage>
</organism>
<dbReference type="InterPro" id="IPR017500">
    <property type="entry name" value="Phage_infect_YhgE_N"/>
</dbReference>
<dbReference type="Pfam" id="PF12698">
    <property type="entry name" value="ABC2_membrane_3"/>
    <property type="match status" value="2"/>
</dbReference>
<sequence>MIKAEFAKILRTKKMLIAVIAVLFVPVLYAGMFLWAFWDPYANLQDMPVALVNNDKGAEIDGEKKTLGDDLVENLVDSKEFKFVEVSEAKGEEGLEGRDYYILIEIPENFSKNAGTLLEDSPEQMKIIYRPNEGFNFLSGQIGNTAMELVRAEVNKKVSATYAETLFDNIAKLGDGFGDAADGAVKLEKGSKKLKNGASQLKDGIGTATDGATQLNDGAKTAAKGSTDLKNGIDSAAEGAGTLNNGAQTLAKGTSELNTGILSAKDGSSQLQSGSTELKKGTATLVKGLEGNTSNINALNDGAQKVNTGVGTLSAGLGQLAPGAQQVSAGVTQLVDGLGAMTEKVPALQKGVSDTNDGAAGLSAISQTLAADTKQLVEQINKMDISKEQKQALLEKAGTIDATANKANAVAGKLSSGTAELNKQVSTIPVPTSEKAASLKQGAATVAAGLDKMNKTVSGELAPGTKQLAGGTNQLASNWSSSITGAKKLDAGAGQLQGGLTDLTGGMSKLQSGSSQLADGSSKLADGTQSLTSGLGQLQDGSGKLSTGLGTLSGGTSSLVTGLDKLQDGSGKLKDGTSELKDGTNTLQGKLKEANEKAAEVRATQKTYDMVGEPVAVDKKEINAVPNYGTGFAPYFLSLGLFVGALLITIVFPLVEPAIKPINGVSWFASKVAVLAVVGLVQSLTAVAIVIWGLKLEPMNTGAFILMTILTSYTFLALTQMLVSILADPGRFVAILILILQLTTSAGTFPLELVPQPLHIFNTLLPMTYSVQGFKAAISTGDMSFFWTNSGILFGFMAGCLAITLGYFALIFKKRHSKTDTAEA</sequence>
<evidence type="ECO:0000256" key="1">
    <source>
        <dbReference type="ARBA" id="ARBA00004141"/>
    </source>
</evidence>
<dbReference type="Gene3D" id="1.10.287.950">
    <property type="entry name" value="Methyl-accepting chemotaxis protein"/>
    <property type="match status" value="2"/>
</dbReference>
<dbReference type="NCBIfam" id="TIGR03062">
    <property type="entry name" value="pip_yhgE_Cterm"/>
    <property type="match status" value="1"/>
</dbReference>
<dbReference type="InterPro" id="IPR013525">
    <property type="entry name" value="ABC2_TM"/>
</dbReference>
<dbReference type="SUPFAM" id="SSF58104">
    <property type="entry name" value="Methyl-accepting chemotaxis protein (MCP) signaling domain"/>
    <property type="match status" value="1"/>
</dbReference>
<comment type="caution">
    <text evidence="7">The sequence shown here is derived from an EMBL/GenBank/DDBJ whole genome shotgun (WGS) entry which is preliminary data.</text>
</comment>
<feature type="transmembrane region" description="Helical" evidence="5">
    <location>
        <begin position="732"/>
        <end position="751"/>
    </location>
</feature>
<comment type="subcellular location">
    <subcellularLocation>
        <location evidence="1">Membrane</location>
        <topology evidence="1">Multi-pass membrane protein</topology>
    </subcellularLocation>
</comment>
<gene>
    <name evidence="7" type="ORF">JFL43_14105</name>
</gene>
<dbReference type="InterPro" id="IPR051328">
    <property type="entry name" value="T7SS_ABC-Transporter"/>
</dbReference>
<keyword evidence="2 5" id="KW-0812">Transmembrane</keyword>
<evidence type="ECO:0000256" key="2">
    <source>
        <dbReference type="ARBA" id="ARBA00022692"/>
    </source>
</evidence>
<dbReference type="NCBIfam" id="TIGR03061">
    <property type="entry name" value="pip_yhgE_Nterm"/>
    <property type="match status" value="1"/>
</dbReference>
<keyword evidence="3 5" id="KW-1133">Transmembrane helix</keyword>
<dbReference type="InterPro" id="IPR023908">
    <property type="entry name" value="xxxLxxG_rpt"/>
</dbReference>
<proteinExistence type="predicted"/>
<dbReference type="Proteomes" id="UP000618943">
    <property type="component" value="Unassembled WGS sequence"/>
</dbReference>
<dbReference type="RefSeq" id="WP_200749530.1">
    <property type="nucleotide sequence ID" value="NZ_JAEOAH010000022.1"/>
</dbReference>
<dbReference type="Gene3D" id="3.40.1710.10">
    <property type="entry name" value="abc type-2 transporter like domain"/>
    <property type="match status" value="1"/>
</dbReference>
<evidence type="ECO:0000256" key="5">
    <source>
        <dbReference type="SAM" id="Phobius"/>
    </source>
</evidence>
<dbReference type="EMBL" id="JAEOAH010000022">
    <property type="protein sequence ID" value="MBK3495974.1"/>
    <property type="molecule type" value="Genomic_DNA"/>
</dbReference>
<accession>A0ABS1H9K0</accession>
<feature type="transmembrane region" description="Helical" evidence="5">
    <location>
        <begin position="704"/>
        <end position="725"/>
    </location>
</feature>
<evidence type="ECO:0000313" key="8">
    <source>
        <dbReference type="Proteomes" id="UP000618943"/>
    </source>
</evidence>
<feature type="transmembrane region" description="Helical" evidence="5">
    <location>
        <begin position="667"/>
        <end position="692"/>
    </location>
</feature>
<reference evidence="7 8" key="1">
    <citation type="submission" date="2020-12" db="EMBL/GenBank/DDBJ databases">
        <title>YIM B01967 draft genome.</title>
        <authorList>
            <person name="Yan X."/>
        </authorList>
    </citation>
    <scope>NUCLEOTIDE SEQUENCE [LARGE SCALE GENOMIC DNA]</scope>
    <source>
        <strain evidence="7 8">YIM B01967</strain>
    </source>
</reference>
<feature type="domain" description="ABC-2 type transporter transmembrane" evidence="6">
    <location>
        <begin position="581"/>
        <end position="805"/>
    </location>
</feature>
<dbReference type="InterPro" id="IPR017501">
    <property type="entry name" value="Phage_infect_YhgE_C"/>
</dbReference>
<evidence type="ECO:0000256" key="4">
    <source>
        <dbReference type="ARBA" id="ARBA00023136"/>
    </source>
</evidence>
<keyword evidence="4 5" id="KW-0472">Membrane</keyword>
<feature type="transmembrane region" description="Helical" evidence="5">
    <location>
        <begin position="632"/>
        <end position="655"/>
    </location>
</feature>
<dbReference type="NCBIfam" id="TIGR03057">
    <property type="entry name" value="xxxLxxG_by_4"/>
    <property type="match status" value="5"/>
</dbReference>
<evidence type="ECO:0000313" key="7">
    <source>
        <dbReference type="EMBL" id="MBK3495974.1"/>
    </source>
</evidence>
<protein>
    <submittedName>
        <fullName evidence="7">YhgE/Pip domain-containing protein</fullName>
    </submittedName>
</protein>